<name>A0ABP1PTM2_9HEXA</name>
<organism evidence="2 3">
    <name type="scientific">Orchesella dallaii</name>
    <dbReference type="NCBI Taxonomy" id="48710"/>
    <lineage>
        <taxon>Eukaryota</taxon>
        <taxon>Metazoa</taxon>
        <taxon>Ecdysozoa</taxon>
        <taxon>Arthropoda</taxon>
        <taxon>Hexapoda</taxon>
        <taxon>Collembola</taxon>
        <taxon>Entomobryomorpha</taxon>
        <taxon>Entomobryoidea</taxon>
        <taxon>Orchesellidae</taxon>
        <taxon>Orchesellinae</taxon>
        <taxon>Orchesella</taxon>
    </lineage>
</organism>
<dbReference type="Proteomes" id="UP001642540">
    <property type="component" value="Unassembled WGS sequence"/>
</dbReference>
<evidence type="ECO:0000313" key="2">
    <source>
        <dbReference type="EMBL" id="CAL8077012.1"/>
    </source>
</evidence>
<keyword evidence="3" id="KW-1185">Reference proteome</keyword>
<protein>
    <submittedName>
        <fullName evidence="2">Uncharacterized protein</fullName>
    </submittedName>
</protein>
<dbReference type="EMBL" id="CAXLJM020000012">
    <property type="protein sequence ID" value="CAL8077012.1"/>
    <property type="molecule type" value="Genomic_DNA"/>
</dbReference>
<proteinExistence type="predicted"/>
<comment type="caution">
    <text evidence="2">The sequence shown here is derived from an EMBL/GenBank/DDBJ whole genome shotgun (WGS) entry which is preliminary data.</text>
</comment>
<evidence type="ECO:0000313" key="3">
    <source>
        <dbReference type="Proteomes" id="UP001642540"/>
    </source>
</evidence>
<sequence>MSNLDEKQYPDTNRDSSPPKRRAFAKMSTGAPPRWWNGQPVSPKPRVPDDQPAKRGPGRPRKHKRVNPKFKVSQSSASKSDSPARSKDSMENGECTVVRQEHSDVPNMEEQFGKILSK</sequence>
<evidence type="ECO:0000256" key="1">
    <source>
        <dbReference type="SAM" id="MobiDB-lite"/>
    </source>
</evidence>
<reference evidence="2 3" key="1">
    <citation type="submission" date="2024-08" db="EMBL/GenBank/DDBJ databases">
        <authorList>
            <person name="Cucini C."/>
            <person name="Frati F."/>
        </authorList>
    </citation>
    <scope>NUCLEOTIDE SEQUENCE [LARGE SCALE GENOMIC DNA]</scope>
</reference>
<accession>A0ABP1PTM2</accession>
<gene>
    <name evidence="2" type="ORF">ODALV1_LOCUS3667</name>
</gene>
<feature type="compositionally biased region" description="Basic residues" evidence="1">
    <location>
        <begin position="56"/>
        <end position="68"/>
    </location>
</feature>
<feature type="compositionally biased region" description="Basic and acidic residues" evidence="1">
    <location>
        <begin position="1"/>
        <end position="18"/>
    </location>
</feature>
<feature type="region of interest" description="Disordered" evidence="1">
    <location>
        <begin position="1"/>
        <end position="118"/>
    </location>
</feature>